<keyword evidence="7 11" id="KW-0862">Zinc</keyword>
<evidence type="ECO:0000256" key="1">
    <source>
        <dbReference type="ARBA" id="ARBA00004651"/>
    </source>
</evidence>
<keyword evidence="3 11" id="KW-0645">Protease</keyword>
<dbReference type="EMBL" id="FXUG01000018">
    <property type="protein sequence ID" value="SMP74684.1"/>
    <property type="molecule type" value="Genomic_DNA"/>
</dbReference>
<comment type="similarity">
    <text evidence="11">Belongs to the peptidase M48 family.</text>
</comment>
<evidence type="ECO:0000256" key="6">
    <source>
        <dbReference type="ARBA" id="ARBA00022801"/>
    </source>
</evidence>
<comment type="subcellular location">
    <subcellularLocation>
        <location evidence="1">Cell membrane</location>
        <topology evidence="1">Multi-pass membrane protein</topology>
    </subcellularLocation>
</comment>
<evidence type="ECO:0000256" key="3">
    <source>
        <dbReference type="ARBA" id="ARBA00022670"/>
    </source>
</evidence>
<keyword evidence="4" id="KW-0812">Transmembrane</keyword>
<evidence type="ECO:0000256" key="11">
    <source>
        <dbReference type="RuleBase" id="RU003983"/>
    </source>
</evidence>
<accession>A0ABY1QNR4</accession>
<keyword evidence="6 11" id="KW-0378">Hydrolase</keyword>
<comment type="cofactor">
    <cofactor evidence="11">
        <name>Zn(2+)</name>
        <dbReference type="ChEBI" id="CHEBI:29105"/>
    </cofactor>
    <text evidence="11">Binds 1 zinc ion per subunit.</text>
</comment>
<comment type="caution">
    <text evidence="13">The sequence shown here is derived from an EMBL/GenBank/DDBJ whole genome shotgun (WGS) entry which is preliminary data.</text>
</comment>
<protein>
    <submittedName>
        <fullName evidence="13">Peptidase family M48</fullName>
    </submittedName>
</protein>
<reference evidence="13 14" key="1">
    <citation type="submission" date="2017-05" db="EMBL/GenBank/DDBJ databases">
        <authorList>
            <person name="Varghese N."/>
            <person name="Submissions S."/>
        </authorList>
    </citation>
    <scope>NUCLEOTIDE SEQUENCE [LARGE SCALE GENOMIC DNA]</scope>
    <source>
        <strain evidence="13 14">DSM 25457</strain>
    </source>
</reference>
<evidence type="ECO:0000259" key="12">
    <source>
        <dbReference type="Pfam" id="PF01435"/>
    </source>
</evidence>
<keyword evidence="9 11" id="KW-0482">Metalloprotease</keyword>
<feature type="domain" description="Peptidase M48" evidence="12">
    <location>
        <begin position="68"/>
        <end position="140"/>
    </location>
</feature>
<evidence type="ECO:0000313" key="14">
    <source>
        <dbReference type="Proteomes" id="UP001158067"/>
    </source>
</evidence>
<keyword evidence="10" id="KW-0472">Membrane</keyword>
<proteinExistence type="inferred from homology"/>
<keyword evidence="8" id="KW-1133">Transmembrane helix</keyword>
<dbReference type="InterPro" id="IPR001915">
    <property type="entry name" value="Peptidase_M48"/>
</dbReference>
<keyword evidence="14" id="KW-1185">Reference proteome</keyword>
<evidence type="ECO:0000256" key="5">
    <source>
        <dbReference type="ARBA" id="ARBA00022723"/>
    </source>
</evidence>
<evidence type="ECO:0000256" key="2">
    <source>
        <dbReference type="ARBA" id="ARBA00022475"/>
    </source>
</evidence>
<keyword evidence="2" id="KW-1003">Cell membrane</keyword>
<dbReference type="PANTHER" id="PTHR43221">
    <property type="entry name" value="PROTEASE HTPX"/>
    <property type="match status" value="1"/>
</dbReference>
<dbReference type="Pfam" id="PF01435">
    <property type="entry name" value="Peptidase_M48"/>
    <property type="match status" value="1"/>
</dbReference>
<evidence type="ECO:0000256" key="10">
    <source>
        <dbReference type="ARBA" id="ARBA00023136"/>
    </source>
</evidence>
<dbReference type="Gene3D" id="3.30.2010.10">
    <property type="entry name" value="Metalloproteases ('zincins'), catalytic domain"/>
    <property type="match status" value="1"/>
</dbReference>
<evidence type="ECO:0000256" key="8">
    <source>
        <dbReference type="ARBA" id="ARBA00022989"/>
    </source>
</evidence>
<organism evidence="13 14">
    <name type="scientific">Neorhodopirellula lusitana</name>
    <dbReference type="NCBI Taxonomy" id="445327"/>
    <lineage>
        <taxon>Bacteria</taxon>
        <taxon>Pseudomonadati</taxon>
        <taxon>Planctomycetota</taxon>
        <taxon>Planctomycetia</taxon>
        <taxon>Pirellulales</taxon>
        <taxon>Pirellulaceae</taxon>
        <taxon>Neorhodopirellula</taxon>
    </lineage>
</organism>
<dbReference type="PANTHER" id="PTHR43221:SF1">
    <property type="entry name" value="PROTEASE HTPX"/>
    <property type="match status" value="1"/>
</dbReference>
<evidence type="ECO:0000313" key="13">
    <source>
        <dbReference type="EMBL" id="SMP74684.1"/>
    </source>
</evidence>
<evidence type="ECO:0000256" key="7">
    <source>
        <dbReference type="ARBA" id="ARBA00022833"/>
    </source>
</evidence>
<gene>
    <name evidence="13" type="ORF">SAMN06265222_11810</name>
</gene>
<name>A0ABY1QNR4_9BACT</name>
<sequence length="410" mass="46911">MHTGKKPANEPLAIDRLVPPYLNELATFLQTHMPDAWQWMHSDRFARMDVESIRLELLRTTVRIDRGKNERVYSLVDRVAETLRLKIPVTLYQVQNPNGWNAAAMSIPDHADLLIEGPLLTEFSDQELTAVLAHELGHVVLWQVDDCRHHTTLLLLDALCNDANAADAHIQSDRLRRLYTEIFCDRVASTVLGDPLPAIASLIKVGTQASEVDPDSYLNQADEIFATGSVKSDQVTHPELFIRARSLKLWADSSDEVHAKVDSMIGRDAQLDQMDLLQREKISRLTQLTLDAMLRHDWFRSDASLAHARLFFEQYQWTKILNKDLKSLAWQISKLDPTVQQYFAYLLLDFATTDRELDVLPLAAAMECAEMFSISDVFRDIARKELKMRVKQWDELDNSKHDLLAKADKK</sequence>
<dbReference type="InterPro" id="IPR050083">
    <property type="entry name" value="HtpX_protease"/>
</dbReference>
<dbReference type="RefSeq" id="WP_283434920.1">
    <property type="nucleotide sequence ID" value="NZ_FXUG01000018.1"/>
</dbReference>
<evidence type="ECO:0000256" key="9">
    <source>
        <dbReference type="ARBA" id="ARBA00023049"/>
    </source>
</evidence>
<evidence type="ECO:0000256" key="4">
    <source>
        <dbReference type="ARBA" id="ARBA00022692"/>
    </source>
</evidence>
<dbReference type="Proteomes" id="UP001158067">
    <property type="component" value="Unassembled WGS sequence"/>
</dbReference>
<keyword evidence="5" id="KW-0479">Metal-binding</keyword>